<keyword evidence="3" id="KW-1185">Reference proteome</keyword>
<name>A0A1E2RXN0_9HYPH</name>
<dbReference type="EMBL" id="MASI01000005">
    <property type="protein sequence ID" value="ODA66858.1"/>
    <property type="molecule type" value="Genomic_DNA"/>
</dbReference>
<proteinExistence type="predicted"/>
<dbReference type="AlphaFoldDB" id="A0A1E2RXN0"/>
<evidence type="ECO:0000256" key="1">
    <source>
        <dbReference type="SAM" id="MobiDB-lite"/>
    </source>
</evidence>
<reference evidence="2 3" key="1">
    <citation type="submission" date="2016-07" db="EMBL/GenBank/DDBJ databases">
        <title>Draft genome sequence of Methyloligella halotolerans C2T (VKM B-2706T=CCUG 61687T=DSM 25045T), a halotolerant polyhydroxybutyrate accumulating methylotroph.</title>
        <authorList>
            <person name="Vasilenko O.V."/>
            <person name="Doronina N.V."/>
            <person name="Poroshina M.N."/>
            <person name="Tarlachkov S.V."/>
            <person name="Trotsenko Y.A."/>
        </authorList>
    </citation>
    <scope>NUCLEOTIDE SEQUENCE [LARGE SCALE GENOMIC DNA]</scope>
    <source>
        <strain evidence="2 3">VKM B-2706</strain>
    </source>
</reference>
<evidence type="ECO:0000313" key="3">
    <source>
        <dbReference type="Proteomes" id="UP000095087"/>
    </source>
</evidence>
<feature type="region of interest" description="Disordered" evidence="1">
    <location>
        <begin position="90"/>
        <end position="118"/>
    </location>
</feature>
<protein>
    <submittedName>
        <fullName evidence="2">Uncharacterized protein</fullName>
    </submittedName>
</protein>
<sequence>MSQASHISSLLAVLLLAASLLIAGCSKKELPTDEFQVLQQTPEARAQALADAKTKCEEQTRKSGMKSMLSIFSRLRPGSAERAFVDCMEDKGFDPNSAEAFPERPEDGTLMSDVPPEN</sequence>
<comment type="caution">
    <text evidence="2">The sequence shown here is derived from an EMBL/GenBank/DDBJ whole genome shotgun (WGS) entry which is preliminary data.</text>
</comment>
<dbReference type="Proteomes" id="UP000095087">
    <property type="component" value="Unassembled WGS sequence"/>
</dbReference>
<dbReference type="STRING" id="1177755.A7A08_02155"/>
<dbReference type="RefSeq" id="WP_069095398.1">
    <property type="nucleotide sequence ID" value="NZ_MASI01000005.1"/>
</dbReference>
<organism evidence="2 3">
    <name type="scientific">Methyloligella halotolerans</name>
    <dbReference type="NCBI Taxonomy" id="1177755"/>
    <lineage>
        <taxon>Bacteria</taxon>
        <taxon>Pseudomonadati</taxon>
        <taxon>Pseudomonadota</taxon>
        <taxon>Alphaproteobacteria</taxon>
        <taxon>Hyphomicrobiales</taxon>
        <taxon>Hyphomicrobiaceae</taxon>
        <taxon>Methyloligella</taxon>
    </lineage>
</organism>
<accession>A0A1E2RXN0</accession>
<gene>
    <name evidence="2" type="ORF">A7A08_02155</name>
</gene>
<evidence type="ECO:0000313" key="2">
    <source>
        <dbReference type="EMBL" id="ODA66858.1"/>
    </source>
</evidence>